<feature type="region of interest" description="Disordered" evidence="6">
    <location>
        <begin position="1"/>
        <end position="54"/>
    </location>
</feature>
<name>A0A1G1Y5A9_9BACT</name>
<dbReference type="Proteomes" id="UP000178240">
    <property type="component" value="Unassembled WGS sequence"/>
</dbReference>
<dbReference type="InterPro" id="IPR036227">
    <property type="entry name" value="Ribosomal_uL15/eL18_sf"/>
</dbReference>
<evidence type="ECO:0000256" key="5">
    <source>
        <dbReference type="RuleBase" id="RU003888"/>
    </source>
</evidence>
<keyword evidence="4" id="KW-0694">RNA-binding</keyword>
<dbReference type="GO" id="GO:0003735">
    <property type="term" value="F:structural constituent of ribosome"/>
    <property type="evidence" value="ECO:0007669"/>
    <property type="project" value="InterPro"/>
</dbReference>
<keyword evidence="3 4" id="KW-0687">Ribonucleoprotein</keyword>
<dbReference type="PROSITE" id="PS00475">
    <property type="entry name" value="RIBOSOMAL_L15"/>
    <property type="match status" value="1"/>
</dbReference>
<dbReference type="NCBIfam" id="TIGR01071">
    <property type="entry name" value="rplO_bact"/>
    <property type="match status" value="1"/>
</dbReference>
<keyword evidence="4" id="KW-0699">rRNA-binding</keyword>
<dbReference type="InterPro" id="IPR001196">
    <property type="entry name" value="Ribosomal_uL15_CS"/>
</dbReference>
<evidence type="ECO:0000259" key="7">
    <source>
        <dbReference type="Pfam" id="PF00828"/>
    </source>
</evidence>
<dbReference type="PANTHER" id="PTHR12934:SF11">
    <property type="entry name" value="LARGE RIBOSOMAL SUBUNIT PROTEIN UL15M"/>
    <property type="match status" value="1"/>
</dbReference>
<dbReference type="InterPro" id="IPR030878">
    <property type="entry name" value="Ribosomal_uL15"/>
</dbReference>
<feature type="compositionally biased region" description="Basic residues" evidence="6">
    <location>
        <begin position="9"/>
        <end position="22"/>
    </location>
</feature>
<dbReference type="Gene3D" id="3.100.10.10">
    <property type="match status" value="1"/>
</dbReference>
<evidence type="ECO:0000256" key="4">
    <source>
        <dbReference type="HAMAP-Rule" id="MF_01341"/>
    </source>
</evidence>
<comment type="function">
    <text evidence="4">Binds to the 23S rRNA.</text>
</comment>
<dbReference type="GO" id="GO:0006412">
    <property type="term" value="P:translation"/>
    <property type="evidence" value="ECO:0007669"/>
    <property type="project" value="UniProtKB-UniRule"/>
</dbReference>
<keyword evidence="2 4" id="KW-0689">Ribosomal protein</keyword>
<feature type="domain" description="Large ribosomal subunit protein uL15/eL18" evidence="7">
    <location>
        <begin position="77"/>
        <end position="145"/>
    </location>
</feature>
<evidence type="ECO:0000256" key="2">
    <source>
        <dbReference type="ARBA" id="ARBA00022980"/>
    </source>
</evidence>
<dbReference type="SUPFAM" id="SSF52080">
    <property type="entry name" value="Ribosomal proteins L15p and L18e"/>
    <property type="match status" value="1"/>
</dbReference>
<dbReference type="InterPro" id="IPR021131">
    <property type="entry name" value="Ribosomal_uL15/eL18"/>
</dbReference>
<evidence type="ECO:0000313" key="8">
    <source>
        <dbReference type="EMBL" id="OGY46747.1"/>
    </source>
</evidence>
<dbReference type="PANTHER" id="PTHR12934">
    <property type="entry name" value="50S RIBOSOMAL PROTEIN L15"/>
    <property type="match status" value="1"/>
</dbReference>
<comment type="caution">
    <text evidence="8">The sequence shown here is derived from an EMBL/GenBank/DDBJ whole genome shotgun (WGS) entry which is preliminary data.</text>
</comment>
<proteinExistence type="inferred from homology"/>
<feature type="compositionally biased region" description="Basic residues" evidence="6">
    <location>
        <begin position="38"/>
        <end position="54"/>
    </location>
</feature>
<feature type="compositionally biased region" description="Gly residues" evidence="6">
    <location>
        <begin position="23"/>
        <end position="37"/>
    </location>
</feature>
<sequence>MELGLNNLKKTRGATSKKRRIGRGSGSGRGTYSGHGQKGQKARSGGRRGLKRKGLMNLLRNKPKIGGFSSGRPKLNTVNLAKLEAIFENGEEINSQKLLAKNIIKAVAPGLKILGEGTLTKKFTVVADAFSSSAKKAIIDAGGKAQIRIRK</sequence>
<organism evidence="8 9">
    <name type="scientific">Candidatus Buchananbacteria bacterium RIFCSPHIGHO2_01_FULL_44_11</name>
    <dbReference type="NCBI Taxonomy" id="1797535"/>
    <lineage>
        <taxon>Bacteria</taxon>
        <taxon>Candidatus Buchananiibacteriota</taxon>
    </lineage>
</organism>
<dbReference type="Pfam" id="PF00828">
    <property type="entry name" value="Ribosomal_L27A"/>
    <property type="match status" value="1"/>
</dbReference>
<dbReference type="InterPro" id="IPR005749">
    <property type="entry name" value="Ribosomal_uL15_bac-type"/>
</dbReference>
<dbReference type="STRING" id="1797535.A2744_01145"/>
<evidence type="ECO:0000256" key="3">
    <source>
        <dbReference type="ARBA" id="ARBA00023274"/>
    </source>
</evidence>
<dbReference type="GO" id="GO:0019843">
    <property type="term" value="F:rRNA binding"/>
    <property type="evidence" value="ECO:0007669"/>
    <property type="project" value="UniProtKB-UniRule"/>
</dbReference>
<dbReference type="HAMAP" id="MF_01341">
    <property type="entry name" value="Ribosomal_uL15"/>
    <property type="match status" value="1"/>
</dbReference>
<evidence type="ECO:0000256" key="6">
    <source>
        <dbReference type="SAM" id="MobiDB-lite"/>
    </source>
</evidence>
<dbReference type="AlphaFoldDB" id="A0A1G1Y5A9"/>
<comment type="similarity">
    <text evidence="1 4 5">Belongs to the universal ribosomal protein uL15 family.</text>
</comment>
<evidence type="ECO:0000313" key="9">
    <source>
        <dbReference type="Proteomes" id="UP000178240"/>
    </source>
</evidence>
<gene>
    <name evidence="4" type="primary">rplO</name>
    <name evidence="8" type="ORF">A2744_01145</name>
</gene>
<dbReference type="GO" id="GO:0022625">
    <property type="term" value="C:cytosolic large ribosomal subunit"/>
    <property type="evidence" value="ECO:0007669"/>
    <property type="project" value="TreeGrafter"/>
</dbReference>
<comment type="subunit">
    <text evidence="4">Part of the 50S ribosomal subunit.</text>
</comment>
<reference evidence="8 9" key="1">
    <citation type="journal article" date="2016" name="Nat. Commun.">
        <title>Thousands of microbial genomes shed light on interconnected biogeochemical processes in an aquifer system.</title>
        <authorList>
            <person name="Anantharaman K."/>
            <person name="Brown C.T."/>
            <person name="Hug L.A."/>
            <person name="Sharon I."/>
            <person name="Castelle C.J."/>
            <person name="Probst A.J."/>
            <person name="Thomas B.C."/>
            <person name="Singh A."/>
            <person name="Wilkins M.J."/>
            <person name="Karaoz U."/>
            <person name="Brodie E.L."/>
            <person name="Williams K.H."/>
            <person name="Hubbard S.S."/>
            <person name="Banfield J.F."/>
        </authorList>
    </citation>
    <scope>NUCLEOTIDE SEQUENCE [LARGE SCALE GENOMIC DNA]</scope>
</reference>
<evidence type="ECO:0000256" key="1">
    <source>
        <dbReference type="ARBA" id="ARBA00007320"/>
    </source>
</evidence>
<accession>A0A1G1Y5A9</accession>
<protein>
    <recommendedName>
        <fullName evidence="4">Large ribosomal subunit protein uL15</fullName>
    </recommendedName>
</protein>
<dbReference type="EMBL" id="MHIE01000001">
    <property type="protein sequence ID" value="OGY46747.1"/>
    <property type="molecule type" value="Genomic_DNA"/>
</dbReference>